<dbReference type="EMBL" id="BJUA01000020">
    <property type="protein sequence ID" value="GEK19246.1"/>
    <property type="molecule type" value="Genomic_DNA"/>
</dbReference>
<dbReference type="Gene3D" id="3.40.30.10">
    <property type="entry name" value="Glutaredoxin"/>
    <property type="match status" value="1"/>
</dbReference>
<dbReference type="OrthoDB" id="128449at2"/>
<dbReference type="PROSITE" id="PS51352">
    <property type="entry name" value="THIOREDOXIN_2"/>
    <property type="match status" value="1"/>
</dbReference>
<organism evidence="2 3">
    <name type="scientific">Cellulomonas persica</name>
    <dbReference type="NCBI Taxonomy" id="76861"/>
    <lineage>
        <taxon>Bacteria</taxon>
        <taxon>Bacillati</taxon>
        <taxon>Actinomycetota</taxon>
        <taxon>Actinomycetes</taxon>
        <taxon>Micrococcales</taxon>
        <taxon>Cellulomonadaceae</taxon>
        <taxon>Cellulomonas</taxon>
    </lineage>
</organism>
<dbReference type="Proteomes" id="UP000321386">
    <property type="component" value="Unassembled WGS sequence"/>
</dbReference>
<comment type="caution">
    <text evidence="2">The sequence shown here is derived from an EMBL/GenBank/DDBJ whole genome shotgun (WGS) entry which is preliminary data.</text>
</comment>
<keyword evidence="3" id="KW-1185">Reference proteome</keyword>
<proteinExistence type="predicted"/>
<sequence>MPFLATAVLLLAVVVLVQLWVTLNQSRVLVQLQAAIGRLEARLAEIPAPPAAMGMHPVGLPVGEFDATTLDGETLTRDDLSGWTLVAAVSPDCPPCQERLPELLSAAAVVPGGRDQVLVVVVDDGTVPPALAAQLQEIARVVPARAESSVFGALGLQYVPTFRWVSPDRVVEFAGPSVDLAVVADLLAAQVEASA</sequence>
<dbReference type="InterPro" id="IPR013766">
    <property type="entry name" value="Thioredoxin_domain"/>
</dbReference>
<dbReference type="RefSeq" id="WP_146807609.1">
    <property type="nucleotide sequence ID" value="NZ_BJUA01000020.1"/>
</dbReference>
<dbReference type="InterPro" id="IPR036249">
    <property type="entry name" value="Thioredoxin-like_sf"/>
</dbReference>
<name>A0A510UXK3_9CELL</name>
<protein>
    <recommendedName>
        <fullName evidence="1">Thioredoxin domain-containing protein</fullName>
    </recommendedName>
</protein>
<evidence type="ECO:0000313" key="3">
    <source>
        <dbReference type="Proteomes" id="UP000321386"/>
    </source>
</evidence>
<evidence type="ECO:0000313" key="2">
    <source>
        <dbReference type="EMBL" id="GEK19246.1"/>
    </source>
</evidence>
<feature type="domain" description="Thioredoxin" evidence="1">
    <location>
        <begin position="56"/>
        <end position="188"/>
    </location>
</feature>
<evidence type="ECO:0000259" key="1">
    <source>
        <dbReference type="PROSITE" id="PS51352"/>
    </source>
</evidence>
<dbReference type="AlphaFoldDB" id="A0A510UXK3"/>
<dbReference type="SUPFAM" id="SSF52833">
    <property type="entry name" value="Thioredoxin-like"/>
    <property type="match status" value="1"/>
</dbReference>
<gene>
    <name evidence="2" type="ORF">CPE01_29790</name>
</gene>
<accession>A0A510UXK3</accession>
<reference evidence="2 3" key="1">
    <citation type="submission" date="2019-07" db="EMBL/GenBank/DDBJ databases">
        <title>Whole genome shotgun sequence of Cellulomonas persica NBRC 101101.</title>
        <authorList>
            <person name="Hosoyama A."/>
            <person name="Uohara A."/>
            <person name="Ohji S."/>
            <person name="Ichikawa N."/>
        </authorList>
    </citation>
    <scope>NUCLEOTIDE SEQUENCE [LARGE SCALE GENOMIC DNA]</scope>
    <source>
        <strain evidence="2 3">NBRC 101101</strain>
    </source>
</reference>